<accession>A0ABQ3ENE1</accession>
<comment type="similarity">
    <text evidence="3">Belongs to the OpgD/OpgG family.</text>
</comment>
<protein>
    <submittedName>
        <fullName evidence="8">Glucans biosynthesis protein G</fullName>
    </submittedName>
</protein>
<dbReference type="SUPFAM" id="SSF81296">
    <property type="entry name" value="E set domains"/>
    <property type="match status" value="1"/>
</dbReference>
<sequence length="536" mass="59822">MLNQRSNFLSNMAVLGVICSGVGFGAVSSSFAADVASESSQSQVPFTFGTLVAKMKAQAQEAYTEPTVELPGALAELEYDGYRKIGYNRDRSKWNDTENFRVHAFHPGWLFKHPLKIYEVSEGAAQPFVFEAADFDYHDTELSASLSDVSFPGVAGFRLLNPLNVEEQMDELVAFLGASYFRALGAGNTYGLSARALAIDTASSRPEEFPHFTAFYLGKPVDGANLVTVWAELDSPSVTGAYQFTFKPGQQTEVDVTAHLFFRSDVERLGIAPLTSMYLYGENDRTGFDDFRPEVHDSDGLKLRFANGNTSWRPLTNPNNLQLSFLDAKSPVGFGLMQRDRDFEHYQDLEARYDKRPSLWIEPLGDWGEGSVMLAEIPTDQEINDNIVAFWTPDQEVKAGDELSFHYKMYWGDEVGHSEQVLMPVTQTRSGKAGHSASTENSLTRKFVVDFDASQFTESGLNGEQLVRAKPAIDNAALNGTVDFVDIHYIEELGIYRVFMDVSREDLSVPVELRLQLTDGEKAVSEEWLYQWGWSS</sequence>
<dbReference type="InterPro" id="IPR011013">
    <property type="entry name" value="Gal_mutarotase_sf_dom"/>
</dbReference>
<dbReference type="InterPro" id="IPR014718">
    <property type="entry name" value="GH-type_carb-bd"/>
</dbReference>
<dbReference type="PIRSF" id="PIRSF006281">
    <property type="entry name" value="MdoG"/>
    <property type="match status" value="1"/>
</dbReference>
<evidence type="ECO:0000313" key="9">
    <source>
        <dbReference type="Proteomes" id="UP000637980"/>
    </source>
</evidence>
<dbReference type="Gene3D" id="2.60.40.10">
    <property type="entry name" value="Immunoglobulins"/>
    <property type="match status" value="1"/>
</dbReference>
<comment type="subcellular location">
    <subcellularLocation>
        <location evidence="1">Periplasm</location>
    </subcellularLocation>
</comment>
<evidence type="ECO:0000256" key="4">
    <source>
        <dbReference type="ARBA" id="ARBA00022729"/>
    </source>
</evidence>
<evidence type="ECO:0000256" key="2">
    <source>
        <dbReference type="ARBA" id="ARBA00005001"/>
    </source>
</evidence>
<evidence type="ECO:0000256" key="1">
    <source>
        <dbReference type="ARBA" id="ARBA00004418"/>
    </source>
</evidence>
<keyword evidence="5" id="KW-0574">Periplasm</keyword>
<dbReference type="InterPro" id="IPR014438">
    <property type="entry name" value="Glucan_biosyn_MdoG/MdoD"/>
</dbReference>
<name>A0ABQ3ENE1_9HYPH</name>
<evidence type="ECO:0000256" key="5">
    <source>
        <dbReference type="ARBA" id="ARBA00022764"/>
    </source>
</evidence>
<dbReference type="InterPro" id="IPR014756">
    <property type="entry name" value="Ig_E-set"/>
</dbReference>
<comment type="pathway">
    <text evidence="2">Glycan metabolism; osmoregulated periplasmic glucan (OPG) biosynthesis.</text>
</comment>
<keyword evidence="9" id="KW-1185">Reference proteome</keyword>
<dbReference type="EMBL" id="BMXE01000011">
    <property type="protein sequence ID" value="GHB48190.1"/>
    <property type="molecule type" value="Genomic_DNA"/>
</dbReference>
<feature type="chain" id="PRO_5046969538" evidence="6">
    <location>
        <begin position="33"/>
        <end position="536"/>
    </location>
</feature>
<dbReference type="InterPro" id="IPR013783">
    <property type="entry name" value="Ig-like_fold"/>
</dbReference>
<gene>
    <name evidence="8" type="primary">opgG</name>
    <name evidence="8" type="ORF">GCM10007094_41760</name>
</gene>
<comment type="caution">
    <text evidence="8">The sequence shown here is derived from an EMBL/GenBank/DDBJ whole genome shotgun (WGS) entry which is preliminary data.</text>
</comment>
<evidence type="ECO:0000256" key="3">
    <source>
        <dbReference type="ARBA" id="ARBA00009284"/>
    </source>
</evidence>
<dbReference type="Gene3D" id="2.70.98.10">
    <property type="match status" value="1"/>
</dbReference>
<dbReference type="RefSeq" id="WP_189438758.1">
    <property type="nucleotide sequence ID" value="NZ_BMXE01000011.1"/>
</dbReference>
<evidence type="ECO:0000313" key="8">
    <source>
        <dbReference type="EMBL" id="GHB48190.1"/>
    </source>
</evidence>
<dbReference type="Pfam" id="PF04349">
    <property type="entry name" value="MdoG"/>
    <property type="match status" value="1"/>
</dbReference>
<dbReference type="InterPro" id="IPR007444">
    <property type="entry name" value="Glucan_biosyn_MdoG_C"/>
</dbReference>
<evidence type="ECO:0000259" key="7">
    <source>
        <dbReference type="Pfam" id="PF04349"/>
    </source>
</evidence>
<dbReference type="PANTHER" id="PTHR30504:SF3">
    <property type="entry name" value="GLUCANS BIOSYNTHESIS PROTEIN D"/>
    <property type="match status" value="1"/>
</dbReference>
<proteinExistence type="inferred from homology"/>
<feature type="signal peptide" evidence="6">
    <location>
        <begin position="1"/>
        <end position="32"/>
    </location>
</feature>
<evidence type="ECO:0000256" key="6">
    <source>
        <dbReference type="SAM" id="SignalP"/>
    </source>
</evidence>
<feature type="domain" description="Glucan biosynthesis periplasmic MdoG C-terminal" evidence="7">
    <location>
        <begin position="46"/>
        <end position="532"/>
    </location>
</feature>
<dbReference type="SUPFAM" id="SSF74650">
    <property type="entry name" value="Galactose mutarotase-like"/>
    <property type="match status" value="1"/>
</dbReference>
<keyword evidence="4 6" id="KW-0732">Signal</keyword>
<dbReference type="PANTHER" id="PTHR30504">
    <property type="entry name" value="GLUCANS BIOSYNTHESIS PROTEIN"/>
    <property type="match status" value="1"/>
</dbReference>
<organism evidence="8 9">
    <name type="scientific">Pseudovibrio japonicus</name>
    <dbReference type="NCBI Taxonomy" id="366534"/>
    <lineage>
        <taxon>Bacteria</taxon>
        <taxon>Pseudomonadati</taxon>
        <taxon>Pseudomonadota</taxon>
        <taxon>Alphaproteobacteria</taxon>
        <taxon>Hyphomicrobiales</taxon>
        <taxon>Stappiaceae</taxon>
        <taxon>Pseudovibrio</taxon>
    </lineage>
</organism>
<dbReference type="Proteomes" id="UP000637980">
    <property type="component" value="Unassembled WGS sequence"/>
</dbReference>
<reference evidence="9" key="1">
    <citation type="journal article" date="2019" name="Int. J. Syst. Evol. Microbiol.">
        <title>The Global Catalogue of Microorganisms (GCM) 10K type strain sequencing project: providing services to taxonomists for standard genome sequencing and annotation.</title>
        <authorList>
            <consortium name="The Broad Institute Genomics Platform"/>
            <consortium name="The Broad Institute Genome Sequencing Center for Infectious Disease"/>
            <person name="Wu L."/>
            <person name="Ma J."/>
        </authorList>
    </citation>
    <scope>NUCLEOTIDE SEQUENCE [LARGE SCALE GENOMIC DNA]</scope>
    <source>
        <strain evidence="9">KCTC 12861</strain>
    </source>
</reference>